<evidence type="ECO:0000313" key="2">
    <source>
        <dbReference type="Proteomes" id="UP000799118"/>
    </source>
</evidence>
<dbReference type="AlphaFoldDB" id="A0A6A4I444"/>
<organism evidence="1 2">
    <name type="scientific">Gymnopus androsaceus JB14</name>
    <dbReference type="NCBI Taxonomy" id="1447944"/>
    <lineage>
        <taxon>Eukaryota</taxon>
        <taxon>Fungi</taxon>
        <taxon>Dikarya</taxon>
        <taxon>Basidiomycota</taxon>
        <taxon>Agaricomycotina</taxon>
        <taxon>Agaricomycetes</taxon>
        <taxon>Agaricomycetidae</taxon>
        <taxon>Agaricales</taxon>
        <taxon>Marasmiineae</taxon>
        <taxon>Omphalotaceae</taxon>
        <taxon>Gymnopus</taxon>
    </lineage>
</organism>
<proteinExistence type="predicted"/>
<reference evidence="1" key="1">
    <citation type="journal article" date="2019" name="Environ. Microbiol.">
        <title>Fungal ecological strategies reflected in gene transcription - a case study of two litter decomposers.</title>
        <authorList>
            <person name="Barbi F."/>
            <person name="Kohler A."/>
            <person name="Barry K."/>
            <person name="Baskaran P."/>
            <person name="Daum C."/>
            <person name="Fauchery L."/>
            <person name="Ihrmark K."/>
            <person name="Kuo A."/>
            <person name="LaButti K."/>
            <person name="Lipzen A."/>
            <person name="Morin E."/>
            <person name="Grigoriev I.V."/>
            <person name="Henrissat B."/>
            <person name="Lindahl B."/>
            <person name="Martin F."/>
        </authorList>
    </citation>
    <scope>NUCLEOTIDE SEQUENCE</scope>
    <source>
        <strain evidence="1">JB14</strain>
    </source>
</reference>
<dbReference type="EMBL" id="ML769415">
    <property type="protein sequence ID" value="KAE9404680.1"/>
    <property type="molecule type" value="Genomic_DNA"/>
</dbReference>
<sequence length="159" mass="17969">MRSKEAVHMVQKDQKRGHTGYAHRLKAIWTSKVPVMVSSRRTGSPFYAGLGHHFDQNIPFSNAAQRMLSPAFCTCTAVYGDEISLLTLMRIMLKLRVAACSNILPKFGEVMLVAIKHHTEPRFLACYLSCNQSKHCTSTELNRPGSSVRYRTRAWGVDR</sequence>
<evidence type="ECO:0000313" key="1">
    <source>
        <dbReference type="EMBL" id="KAE9404680.1"/>
    </source>
</evidence>
<keyword evidence="2" id="KW-1185">Reference proteome</keyword>
<accession>A0A6A4I444</accession>
<name>A0A6A4I444_9AGAR</name>
<dbReference type="Proteomes" id="UP000799118">
    <property type="component" value="Unassembled WGS sequence"/>
</dbReference>
<gene>
    <name evidence="1" type="ORF">BT96DRAFT_413298</name>
</gene>
<protein>
    <submittedName>
        <fullName evidence="1">Uncharacterized protein</fullName>
    </submittedName>
</protein>